<evidence type="ECO:0000256" key="1">
    <source>
        <dbReference type="SAM" id="MobiDB-lite"/>
    </source>
</evidence>
<reference evidence="2 3" key="1">
    <citation type="journal article" date="2019" name="Nat. Ecol. Evol.">
        <title>Megaphylogeny resolves global patterns of mushroom evolution.</title>
        <authorList>
            <person name="Varga T."/>
            <person name="Krizsan K."/>
            <person name="Foldi C."/>
            <person name="Dima B."/>
            <person name="Sanchez-Garcia M."/>
            <person name="Sanchez-Ramirez S."/>
            <person name="Szollosi G.J."/>
            <person name="Szarkandi J.G."/>
            <person name="Papp V."/>
            <person name="Albert L."/>
            <person name="Andreopoulos W."/>
            <person name="Angelini C."/>
            <person name="Antonin V."/>
            <person name="Barry K.W."/>
            <person name="Bougher N.L."/>
            <person name="Buchanan P."/>
            <person name="Buyck B."/>
            <person name="Bense V."/>
            <person name="Catcheside P."/>
            <person name="Chovatia M."/>
            <person name="Cooper J."/>
            <person name="Damon W."/>
            <person name="Desjardin D."/>
            <person name="Finy P."/>
            <person name="Geml J."/>
            <person name="Haridas S."/>
            <person name="Hughes K."/>
            <person name="Justo A."/>
            <person name="Karasinski D."/>
            <person name="Kautmanova I."/>
            <person name="Kiss B."/>
            <person name="Kocsube S."/>
            <person name="Kotiranta H."/>
            <person name="LaButti K.M."/>
            <person name="Lechner B.E."/>
            <person name="Liimatainen K."/>
            <person name="Lipzen A."/>
            <person name="Lukacs Z."/>
            <person name="Mihaltcheva S."/>
            <person name="Morgado L.N."/>
            <person name="Niskanen T."/>
            <person name="Noordeloos M.E."/>
            <person name="Ohm R.A."/>
            <person name="Ortiz-Santana B."/>
            <person name="Ovrebo C."/>
            <person name="Racz N."/>
            <person name="Riley R."/>
            <person name="Savchenko A."/>
            <person name="Shiryaev A."/>
            <person name="Soop K."/>
            <person name="Spirin V."/>
            <person name="Szebenyi C."/>
            <person name="Tomsovsky M."/>
            <person name="Tulloss R.E."/>
            <person name="Uehling J."/>
            <person name="Grigoriev I.V."/>
            <person name="Vagvolgyi C."/>
            <person name="Papp T."/>
            <person name="Martin F.M."/>
            <person name="Miettinen O."/>
            <person name="Hibbett D.S."/>
            <person name="Nagy L.G."/>
        </authorList>
    </citation>
    <scope>NUCLEOTIDE SEQUENCE [LARGE SCALE GENOMIC DNA]</scope>
    <source>
        <strain evidence="2 3">OMC1185</strain>
    </source>
</reference>
<accession>A0A5C3NBD2</accession>
<proteinExistence type="predicted"/>
<evidence type="ECO:0000313" key="2">
    <source>
        <dbReference type="EMBL" id="TFK54592.1"/>
    </source>
</evidence>
<sequence>MRTIERYRGDTGSAKAIVDGRPRDGGRAAATKLFRFLGLGGAFPRLRRRRFASGLALAPATTAVVARDERRVRVKLLLVPPDSEIAHFFAPSLAGTRALEAARQARRPCNWNG</sequence>
<name>A0A5C3NBD2_9AGAM</name>
<dbReference type="EMBL" id="ML213505">
    <property type="protein sequence ID" value="TFK54592.1"/>
    <property type="molecule type" value="Genomic_DNA"/>
</dbReference>
<organism evidence="2 3">
    <name type="scientific">Heliocybe sulcata</name>
    <dbReference type="NCBI Taxonomy" id="5364"/>
    <lineage>
        <taxon>Eukaryota</taxon>
        <taxon>Fungi</taxon>
        <taxon>Dikarya</taxon>
        <taxon>Basidiomycota</taxon>
        <taxon>Agaricomycotina</taxon>
        <taxon>Agaricomycetes</taxon>
        <taxon>Gloeophyllales</taxon>
        <taxon>Gloeophyllaceae</taxon>
        <taxon>Heliocybe</taxon>
    </lineage>
</organism>
<dbReference type="Proteomes" id="UP000305948">
    <property type="component" value="Unassembled WGS sequence"/>
</dbReference>
<keyword evidence="3" id="KW-1185">Reference proteome</keyword>
<gene>
    <name evidence="2" type="ORF">OE88DRAFT_931256</name>
</gene>
<feature type="region of interest" description="Disordered" evidence="1">
    <location>
        <begin position="1"/>
        <end position="20"/>
    </location>
</feature>
<protein>
    <submittedName>
        <fullName evidence="2">Uncharacterized protein</fullName>
    </submittedName>
</protein>
<dbReference type="AlphaFoldDB" id="A0A5C3NBD2"/>
<evidence type="ECO:0000313" key="3">
    <source>
        <dbReference type="Proteomes" id="UP000305948"/>
    </source>
</evidence>